<dbReference type="RefSeq" id="WP_257497465.1">
    <property type="nucleotide sequence ID" value="NZ_JANKBI010000012.1"/>
</dbReference>
<reference evidence="1 2" key="1">
    <citation type="submission" date="2018-05" db="EMBL/GenBank/DDBJ databases">
        <authorList>
            <person name="Goeker M."/>
            <person name="Huntemann M."/>
            <person name="Clum A."/>
            <person name="Pillay M."/>
            <person name="Palaniappan K."/>
            <person name="Varghese N."/>
            <person name="Mikhailova N."/>
            <person name="Stamatis D."/>
            <person name="Reddy T."/>
            <person name="Daum C."/>
            <person name="Shapiro N."/>
            <person name="Ivanova N."/>
            <person name="Kyrpides N."/>
            <person name="Woyke T."/>
        </authorList>
    </citation>
    <scope>NUCLEOTIDE SEQUENCE [LARGE SCALE GENOMIC DNA]</scope>
    <source>
        <strain evidence="1 2">DSM 26524</strain>
    </source>
</reference>
<dbReference type="EMBL" id="QGGY01000002">
    <property type="protein sequence ID" value="PWJ77880.1"/>
    <property type="molecule type" value="Genomic_DNA"/>
</dbReference>
<evidence type="ECO:0000313" key="2">
    <source>
        <dbReference type="Proteomes" id="UP000245412"/>
    </source>
</evidence>
<keyword evidence="2" id="KW-1185">Reference proteome</keyword>
<protein>
    <submittedName>
        <fullName evidence="1">Uncharacterized protein</fullName>
    </submittedName>
</protein>
<accession>A0AB73T7E3</accession>
<evidence type="ECO:0000313" key="1">
    <source>
        <dbReference type="EMBL" id="PWJ77880.1"/>
    </source>
</evidence>
<proteinExistence type="predicted"/>
<comment type="caution">
    <text evidence="1">The sequence shown here is derived from an EMBL/GenBank/DDBJ whole genome shotgun (WGS) entry which is preliminary data.</text>
</comment>
<dbReference type="AlphaFoldDB" id="A0AB73T7E3"/>
<sequence>MADEKLDLILDELKSINPRLEMLELKHDFTHKKLDNMTLDIKVSERSIKKDIKLLQDAQDTLVEVLEQNGILPKIK</sequence>
<gene>
    <name evidence="1" type="ORF">C7383_1027</name>
</gene>
<name>A0AB73T7E3_9FIRM</name>
<organism evidence="1 2">
    <name type="scientific">Murimonas intestini</name>
    <dbReference type="NCBI Taxonomy" id="1337051"/>
    <lineage>
        <taxon>Bacteria</taxon>
        <taxon>Bacillati</taxon>
        <taxon>Bacillota</taxon>
        <taxon>Clostridia</taxon>
        <taxon>Lachnospirales</taxon>
        <taxon>Lachnospiraceae</taxon>
        <taxon>Murimonas</taxon>
    </lineage>
</organism>
<dbReference type="Proteomes" id="UP000245412">
    <property type="component" value="Unassembled WGS sequence"/>
</dbReference>